<dbReference type="InterPro" id="IPR036388">
    <property type="entry name" value="WH-like_DNA-bd_sf"/>
</dbReference>
<name>A0A1H1N1D4_9ACTN</name>
<dbReference type="CDD" id="cd07377">
    <property type="entry name" value="WHTH_GntR"/>
    <property type="match status" value="1"/>
</dbReference>
<dbReference type="Gene3D" id="3.40.1410.10">
    <property type="entry name" value="Chorismate lyase-like"/>
    <property type="match status" value="1"/>
</dbReference>
<dbReference type="EMBL" id="LT629772">
    <property type="protein sequence ID" value="SDR92747.1"/>
    <property type="molecule type" value="Genomic_DNA"/>
</dbReference>
<dbReference type="InterPro" id="IPR036390">
    <property type="entry name" value="WH_DNA-bd_sf"/>
</dbReference>
<proteinExistence type="predicted"/>
<feature type="domain" description="HTH gntR-type" evidence="4">
    <location>
        <begin position="3"/>
        <end position="69"/>
    </location>
</feature>
<sequence>MAALPSHELAGLLASEIRLLPAGHRVPSEHTIMERFAVSRSTVRAAMKELQEQYLVRRVRGAGTFVNRRIDYVISRDRRTTMQETAAATGARVRTVMIGSEEQPAPDDISELLDLHAGSSLHRITRLGYVDDAVVSWAEEWVPQDISPIGSSDQLGVGLRAIDSLDQLLRGLGHDPVRSWCRIGLETAPEPIRDRLELDGPGQAWLVTSLSRDRNSRRPLTCGSTWSRPDMIRMVLELED</sequence>
<reference evidence="5 6" key="1">
    <citation type="submission" date="2016-10" db="EMBL/GenBank/DDBJ databases">
        <authorList>
            <person name="de Groot N.N."/>
        </authorList>
    </citation>
    <scope>NUCLEOTIDE SEQUENCE [LARGE SCALE GENOMIC DNA]</scope>
    <source>
        <strain evidence="5 6">DSM 21800</strain>
    </source>
</reference>
<dbReference type="PANTHER" id="PTHR44846:SF17">
    <property type="entry name" value="GNTR-FAMILY TRANSCRIPTIONAL REGULATOR"/>
    <property type="match status" value="1"/>
</dbReference>
<organism evidence="5 6">
    <name type="scientific">Microlunatus soli</name>
    <dbReference type="NCBI Taxonomy" id="630515"/>
    <lineage>
        <taxon>Bacteria</taxon>
        <taxon>Bacillati</taxon>
        <taxon>Actinomycetota</taxon>
        <taxon>Actinomycetes</taxon>
        <taxon>Propionibacteriales</taxon>
        <taxon>Propionibacteriaceae</taxon>
        <taxon>Microlunatus</taxon>
    </lineage>
</organism>
<dbReference type="SUPFAM" id="SSF46785">
    <property type="entry name" value="Winged helix' DNA-binding domain"/>
    <property type="match status" value="1"/>
</dbReference>
<dbReference type="Gene3D" id="1.10.10.10">
    <property type="entry name" value="Winged helix-like DNA-binding domain superfamily/Winged helix DNA-binding domain"/>
    <property type="match status" value="1"/>
</dbReference>
<dbReference type="Pfam" id="PF07702">
    <property type="entry name" value="UTRA"/>
    <property type="match status" value="1"/>
</dbReference>
<dbReference type="RefSeq" id="WP_091518874.1">
    <property type="nucleotide sequence ID" value="NZ_LT629772.1"/>
</dbReference>
<accession>A0A1H1N1D4</accession>
<dbReference type="GO" id="GO:0003700">
    <property type="term" value="F:DNA-binding transcription factor activity"/>
    <property type="evidence" value="ECO:0007669"/>
    <property type="project" value="InterPro"/>
</dbReference>
<dbReference type="InterPro" id="IPR000524">
    <property type="entry name" value="Tscrpt_reg_HTH_GntR"/>
</dbReference>
<dbReference type="GO" id="GO:0045892">
    <property type="term" value="P:negative regulation of DNA-templated transcription"/>
    <property type="evidence" value="ECO:0007669"/>
    <property type="project" value="TreeGrafter"/>
</dbReference>
<protein>
    <submittedName>
        <fullName evidence="5">Transcriptional regulator, GntR family</fullName>
    </submittedName>
</protein>
<evidence type="ECO:0000256" key="3">
    <source>
        <dbReference type="ARBA" id="ARBA00023163"/>
    </source>
</evidence>
<dbReference type="SMART" id="SM00345">
    <property type="entry name" value="HTH_GNTR"/>
    <property type="match status" value="1"/>
</dbReference>
<dbReference type="SUPFAM" id="SSF64288">
    <property type="entry name" value="Chorismate lyase-like"/>
    <property type="match status" value="1"/>
</dbReference>
<dbReference type="OrthoDB" id="3252280at2"/>
<dbReference type="SMART" id="SM00866">
    <property type="entry name" value="UTRA"/>
    <property type="match status" value="1"/>
</dbReference>
<keyword evidence="2" id="KW-0238">DNA-binding</keyword>
<dbReference type="STRING" id="630515.SAMN04489812_0336"/>
<dbReference type="InterPro" id="IPR028978">
    <property type="entry name" value="Chorismate_lyase_/UTRA_dom_sf"/>
</dbReference>
<dbReference type="PROSITE" id="PS50949">
    <property type="entry name" value="HTH_GNTR"/>
    <property type="match status" value="1"/>
</dbReference>
<dbReference type="InterPro" id="IPR011663">
    <property type="entry name" value="UTRA"/>
</dbReference>
<dbReference type="InterPro" id="IPR050679">
    <property type="entry name" value="Bact_HTH_transcr_reg"/>
</dbReference>
<dbReference type="GO" id="GO:0003677">
    <property type="term" value="F:DNA binding"/>
    <property type="evidence" value="ECO:0007669"/>
    <property type="project" value="UniProtKB-KW"/>
</dbReference>
<dbReference type="PANTHER" id="PTHR44846">
    <property type="entry name" value="MANNOSYL-D-GLYCERATE TRANSPORT/METABOLISM SYSTEM REPRESSOR MNGR-RELATED"/>
    <property type="match status" value="1"/>
</dbReference>
<dbReference type="Pfam" id="PF00392">
    <property type="entry name" value="GntR"/>
    <property type="match status" value="1"/>
</dbReference>
<evidence type="ECO:0000313" key="6">
    <source>
        <dbReference type="Proteomes" id="UP000199103"/>
    </source>
</evidence>
<keyword evidence="6" id="KW-1185">Reference proteome</keyword>
<gene>
    <name evidence="5" type="ORF">SAMN04489812_0336</name>
</gene>
<dbReference type="PRINTS" id="PR00035">
    <property type="entry name" value="HTHGNTR"/>
</dbReference>
<evidence type="ECO:0000313" key="5">
    <source>
        <dbReference type="EMBL" id="SDR92747.1"/>
    </source>
</evidence>
<dbReference type="Proteomes" id="UP000199103">
    <property type="component" value="Chromosome I"/>
</dbReference>
<evidence type="ECO:0000259" key="4">
    <source>
        <dbReference type="PROSITE" id="PS50949"/>
    </source>
</evidence>
<dbReference type="AlphaFoldDB" id="A0A1H1N1D4"/>
<keyword evidence="3" id="KW-0804">Transcription</keyword>
<keyword evidence="1" id="KW-0805">Transcription regulation</keyword>
<evidence type="ECO:0000256" key="2">
    <source>
        <dbReference type="ARBA" id="ARBA00023125"/>
    </source>
</evidence>
<evidence type="ECO:0000256" key="1">
    <source>
        <dbReference type="ARBA" id="ARBA00023015"/>
    </source>
</evidence>